<dbReference type="InterPro" id="IPR027417">
    <property type="entry name" value="P-loop_NTPase"/>
</dbReference>
<dbReference type="PROSITE" id="PS50045">
    <property type="entry name" value="SIGMA54_INTERACT_4"/>
    <property type="match status" value="1"/>
</dbReference>
<name>E0XWP3_9PROT</name>
<dbReference type="InterPro" id="IPR002078">
    <property type="entry name" value="Sigma_54_int"/>
</dbReference>
<dbReference type="PANTHER" id="PTHR32071:SF77">
    <property type="entry name" value="TRANSCRIPTIONAL REGULATORY PROTEIN"/>
    <property type="match status" value="1"/>
</dbReference>
<dbReference type="InterPro" id="IPR058031">
    <property type="entry name" value="AAA_lid_NorR"/>
</dbReference>
<organism evidence="8">
    <name type="scientific">uncultured beta proteobacterium HF0010_04H24</name>
    <dbReference type="NCBI Taxonomy" id="710818"/>
    <lineage>
        <taxon>Bacteria</taxon>
        <taxon>Pseudomonadati</taxon>
        <taxon>Pseudomonadota</taxon>
        <taxon>Betaproteobacteria</taxon>
        <taxon>Nitrosomonadales</taxon>
        <taxon>Nitrosomonadaceae</taxon>
        <taxon>environmental samples</taxon>
    </lineage>
</organism>
<dbReference type="AlphaFoldDB" id="E0XWP3"/>
<dbReference type="Gene3D" id="1.10.8.60">
    <property type="match status" value="1"/>
</dbReference>
<dbReference type="Gene3D" id="1.10.10.60">
    <property type="entry name" value="Homeodomain-like"/>
    <property type="match status" value="1"/>
</dbReference>
<dbReference type="GO" id="GO:0006355">
    <property type="term" value="P:regulation of DNA-templated transcription"/>
    <property type="evidence" value="ECO:0007669"/>
    <property type="project" value="InterPro"/>
</dbReference>
<dbReference type="InterPro" id="IPR002197">
    <property type="entry name" value="HTH_Fis"/>
</dbReference>
<dbReference type="PANTHER" id="PTHR32071">
    <property type="entry name" value="TRANSCRIPTIONAL REGULATORY PROTEIN"/>
    <property type="match status" value="1"/>
</dbReference>
<dbReference type="InterPro" id="IPR025943">
    <property type="entry name" value="Sigma_54_int_dom_ATP-bd_2"/>
</dbReference>
<evidence type="ECO:0000259" key="7">
    <source>
        <dbReference type="PROSITE" id="PS50045"/>
    </source>
</evidence>
<dbReference type="PROSITE" id="PS00675">
    <property type="entry name" value="SIGMA54_INTERACT_1"/>
    <property type="match status" value="1"/>
</dbReference>
<dbReference type="InterPro" id="IPR029016">
    <property type="entry name" value="GAF-like_dom_sf"/>
</dbReference>
<keyword evidence="5" id="KW-0804">Transcription</keyword>
<evidence type="ECO:0000256" key="4">
    <source>
        <dbReference type="ARBA" id="ARBA00023125"/>
    </source>
</evidence>
<evidence type="ECO:0000313" key="8">
    <source>
        <dbReference type="EMBL" id="ADI18834.1"/>
    </source>
</evidence>
<protein>
    <submittedName>
        <fullName evidence="8">Transcriptional activator of acetoin/glycerol metabolism</fullName>
    </submittedName>
</protein>
<dbReference type="Pfam" id="PF25601">
    <property type="entry name" value="AAA_lid_14"/>
    <property type="match status" value="1"/>
</dbReference>
<evidence type="ECO:0000256" key="1">
    <source>
        <dbReference type="ARBA" id="ARBA00022741"/>
    </source>
</evidence>
<dbReference type="FunFam" id="3.40.50.300:FF:000006">
    <property type="entry name" value="DNA-binding transcriptional regulator NtrC"/>
    <property type="match status" value="1"/>
</dbReference>
<sequence>MEHSRYSKERRSTGPNGGNEIMYQPSATYRSAPFSSIADANTLPAGQDNVPVIIETSHQRSVAFGLSPTATPDFTPAGKSDLSLLIEQNRMLHTHALPAMETLYQQIVNTHNMVILTDANGVIVHSLGDDDFLEKANRVALQPGVAWSEQSRGTNAIGTAITEKVPTLVHADQHYLAANHFLTCSAAPITDHRGNVIGVLDVSSDQRSFHKHTMALVRMSALMIENQLFSATFEDAITVHFHARPEFIGTLMEGIASFTPGGRFLSANKNGLFQLGLSFAALQSHTFSSLFGLPVSALYEHYRTASPGLLNLCMHSGVRVYGRAQLRLSNSVFQHGFTASTDHSDINAVPAAIPAPPSHAANAARRLSGLRYLRTGDPQLELVIEKVNKVLGRDIPILVMGETGTGKELLAQAIHNDSPRAMGPFIAVNCASIPETLIESELFGYEDGAFTGARKKGAIGKILQANGGTLFLDEIGDMPFGLQARLLRVLQERMVTPLGSSKSITVNVELICATNHNLRERMAKGLFREDLYYRLNGLVVKLPPLRERTDLDTVVKKILATEAPDTRYTVAPDILRLFHQHKWPGNFRQLTNLLRTAIVMAGDEHEICLRHMPDDFLDDIEMTQATAASASTDRMIAAGANLEEMEQSVILKSLDAHGGNVSATARALGVSRNTIYRKVPHLK</sequence>
<dbReference type="InterPro" id="IPR003593">
    <property type="entry name" value="AAA+_ATPase"/>
</dbReference>
<dbReference type="SUPFAM" id="SSF55781">
    <property type="entry name" value="GAF domain-like"/>
    <property type="match status" value="1"/>
</dbReference>
<accession>E0XWP3</accession>
<evidence type="ECO:0000256" key="2">
    <source>
        <dbReference type="ARBA" id="ARBA00022840"/>
    </source>
</evidence>
<dbReference type="InterPro" id="IPR003018">
    <property type="entry name" value="GAF"/>
</dbReference>
<dbReference type="SUPFAM" id="SSF52540">
    <property type="entry name" value="P-loop containing nucleoside triphosphate hydrolases"/>
    <property type="match status" value="1"/>
</dbReference>
<dbReference type="GO" id="GO:0043565">
    <property type="term" value="F:sequence-specific DNA binding"/>
    <property type="evidence" value="ECO:0007669"/>
    <property type="project" value="InterPro"/>
</dbReference>
<proteinExistence type="predicted"/>
<dbReference type="Gene3D" id="3.40.50.300">
    <property type="entry name" value="P-loop containing nucleotide triphosphate hydrolases"/>
    <property type="match status" value="1"/>
</dbReference>
<keyword evidence="4" id="KW-0238">DNA-binding</keyword>
<dbReference type="GO" id="GO:0005524">
    <property type="term" value="F:ATP binding"/>
    <property type="evidence" value="ECO:0007669"/>
    <property type="project" value="UniProtKB-KW"/>
</dbReference>
<dbReference type="PROSITE" id="PS00676">
    <property type="entry name" value="SIGMA54_INTERACT_2"/>
    <property type="match status" value="1"/>
</dbReference>
<reference evidence="8" key="1">
    <citation type="journal article" date="2011" name="Environ. Microbiol.">
        <title>Time-series analyses of Monterey Bay coastal microbial picoplankton using a 'genome proxy' microarray.</title>
        <authorList>
            <person name="Rich V.I."/>
            <person name="Pham V.D."/>
            <person name="Eppley J."/>
            <person name="Shi Y."/>
            <person name="DeLong E.F."/>
        </authorList>
    </citation>
    <scope>NUCLEOTIDE SEQUENCE</scope>
</reference>
<feature type="region of interest" description="Disordered" evidence="6">
    <location>
        <begin position="1"/>
        <end position="21"/>
    </location>
</feature>
<keyword evidence="3" id="KW-0805">Transcription regulation</keyword>
<dbReference type="Pfam" id="PF00158">
    <property type="entry name" value="Sigma54_activat"/>
    <property type="match status" value="1"/>
</dbReference>
<dbReference type="PRINTS" id="PR01590">
    <property type="entry name" value="HTHFIS"/>
</dbReference>
<dbReference type="InterPro" id="IPR025662">
    <property type="entry name" value="Sigma_54_int_dom_ATP-bd_1"/>
</dbReference>
<feature type="compositionally biased region" description="Basic and acidic residues" evidence="6">
    <location>
        <begin position="1"/>
        <end position="12"/>
    </location>
</feature>
<dbReference type="SMART" id="SM00382">
    <property type="entry name" value="AAA"/>
    <property type="match status" value="1"/>
</dbReference>
<dbReference type="InterPro" id="IPR009057">
    <property type="entry name" value="Homeodomain-like_sf"/>
</dbReference>
<evidence type="ECO:0000256" key="5">
    <source>
        <dbReference type="ARBA" id="ARBA00023163"/>
    </source>
</evidence>
<keyword evidence="2" id="KW-0067">ATP-binding</keyword>
<dbReference type="Gene3D" id="3.30.450.40">
    <property type="match status" value="1"/>
</dbReference>
<keyword evidence="1" id="KW-0547">Nucleotide-binding</keyword>
<dbReference type="CDD" id="cd00009">
    <property type="entry name" value="AAA"/>
    <property type="match status" value="1"/>
</dbReference>
<evidence type="ECO:0000256" key="6">
    <source>
        <dbReference type="SAM" id="MobiDB-lite"/>
    </source>
</evidence>
<feature type="domain" description="Sigma-54 factor interaction" evidence="7">
    <location>
        <begin position="373"/>
        <end position="599"/>
    </location>
</feature>
<dbReference type="Pfam" id="PF01590">
    <property type="entry name" value="GAF"/>
    <property type="match status" value="1"/>
</dbReference>
<dbReference type="SUPFAM" id="SSF46689">
    <property type="entry name" value="Homeodomain-like"/>
    <property type="match status" value="1"/>
</dbReference>
<dbReference type="Pfam" id="PF02954">
    <property type="entry name" value="HTH_8"/>
    <property type="match status" value="1"/>
</dbReference>
<evidence type="ECO:0000256" key="3">
    <source>
        <dbReference type="ARBA" id="ARBA00023015"/>
    </source>
</evidence>
<dbReference type="EMBL" id="GU474901">
    <property type="protein sequence ID" value="ADI18834.1"/>
    <property type="molecule type" value="Genomic_DNA"/>
</dbReference>